<dbReference type="EC" id="3.2.1.22" evidence="2"/>
<dbReference type="GO" id="GO:0004557">
    <property type="term" value="F:alpha-galactosidase activity"/>
    <property type="evidence" value="ECO:0007669"/>
    <property type="project" value="UniProtKB-EC"/>
</dbReference>
<evidence type="ECO:0000256" key="1">
    <source>
        <dbReference type="ARBA" id="ARBA00001255"/>
    </source>
</evidence>
<organism evidence="4 5">
    <name type="scientific">Gigaspora rosea</name>
    <dbReference type="NCBI Taxonomy" id="44941"/>
    <lineage>
        <taxon>Eukaryota</taxon>
        <taxon>Fungi</taxon>
        <taxon>Fungi incertae sedis</taxon>
        <taxon>Mucoromycota</taxon>
        <taxon>Glomeromycotina</taxon>
        <taxon>Glomeromycetes</taxon>
        <taxon>Diversisporales</taxon>
        <taxon>Gigasporaceae</taxon>
        <taxon>Gigaspora</taxon>
    </lineage>
</organism>
<name>A0A397TT35_9GLOM</name>
<dbReference type="SUPFAM" id="SSF51445">
    <property type="entry name" value="(Trans)glycosidases"/>
    <property type="match status" value="1"/>
</dbReference>
<dbReference type="InterPro" id="IPR013785">
    <property type="entry name" value="Aldolase_TIM"/>
</dbReference>
<evidence type="ECO:0000256" key="3">
    <source>
        <dbReference type="SAM" id="SignalP"/>
    </source>
</evidence>
<dbReference type="OrthoDB" id="2436574at2759"/>
<keyword evidence="5" id="KW-1185">Reference proteome</keyword>
<proteinExistence type="predicted"/>
<dbReference type="AlphaFoldDB" id="A0A397TT35"/>
<dbReference type="Proteomes" id="UP000266673">
    <property type="component" value="Unassembled WGS sequence"/>
</dbReference>
<dbReference type="EMBL" id="QKWP01005314">
    <property type="protein sequence ID" value="RIB00098.1"/>
    <property type="molecule type" value="Genomic_DNA"/>
</dbReference>
<dbReference type="Gene3D" id="3.20.20.70">
    <property type="entry name" value="Aldolase class I"/>
    <property type="match status" value="1"/>
</dbReference>
<keyword evidence="4" id="KW-0378">Hydrolase</keyword>
<protein>
    <recommendedName>
        <fullName evidence="2">alpha-galactosidase</fullName>
        <ecNumber evidence="2">3.2.1.22</ecNumber>
    </recommendedName>
</protein>
<reference evidence="4 5" key="1">
    <citation type="submission" date="2018-06" db="EMBL/GenBank/DDBJ databases">
        <title>Comparative genomics reveals the genomic features of Rhizophagus irregularis, R. cerebriforme, R. diaphanum and Gigaspora rosea, and their symbiotic lifestyle signature.</title>
        <authorList>
            <person name="Morin E."/>
            <person name="San Clemente H."/>
            <person name="Chen E.C.H."/>
            <person name="De La Providencia I."/>
            <person name="Hainaut M."/>
            <person name="Kuo A."/>
            <person name="Kohler A."/>
            <person name="Murat C."/>
            <person name="Tang N."/>
            <person name="Roy S."/>
            <person name="Loubradou J."/>
            <person name="Henrissat B."/>
            <person name="Grigoriev I.V."/>
            <person name="Corradi N."/>
            <person name="Roux C."/>
            <person name="Martin F.M."/>
        </authorList>
    </citation>
    <scope>NUCLEOTIDE SEQUENCE [LARGE SCALE GENOMIC DNA]</scope>
    <source>
        <strain evidence="4 5">DAOM 194757</strain>
    </source>
</reference>
<evidence type="ECO:0000256" key="2">
    <source>
        <dbReference type="ARBA" id="ARBA00012755"/>
    </source>
</evidence>
<feature type="signal peptide" evidence="3">
    <location>
        <begin position="1"/>
        <end position="16"/>
    </location>
</feature>
<dbReference type="InterPro" id="IPR017853">
    <property type="entry name" value="GH"/>
</dbReference>
<evidence type="ECO:0000313" key="4">
    <source>
        <dbReference type="EMBL" id="RIB00098.1"/>
    </source>
</evidence>
<sequence>MWLSIFIIAFATLASCLDNGLCKTPPMGWNSYNYMLPDSMVKHGFLDAGYKYLNIRFWINYLRQASWISCKNFFSTLQKSEISIFVIIDHEKKNSQLFAEWEVMIIATMELSTVDYEASY</sequence>
<evidence type="ECO:0000313" key="5">
    <source>
        <dbReference type="Proteomes" id="UP000266673"/>
    </source>
</evidence>
<comment type="catalytic activity">
    <reaction evidence="1">
        <text>Hydrolysis of terminal, non-reducing alpha-D-galactose residues in alpha-D-galactosides, including galactose oligosaccharides, galactomannans and galactolipids.</text>
        <dbReference type="EC" id="3.2.1.22"/>
    </reaction>
</comment>
<accession>A0A397TT35</accession>
<gene>
    <name evidence="4" type="ORF">C2G38_2235658</name>
</gene>
<feature type="chain" id="PRO_5017185285" description="alpha-galactosidase" evidence="3">
    <location>
        <begin position="17"/>
        <end position="120"/>
    </location>
</feature>
<keyword evidence="3" id="KW-0732">Signal</keyword>
<comment type="caution">
    <text evidence="4">The sequence shown here is derived from an EMBL/GenBank/DDBJ whole genome shotgun (WGS) entry which is preliminary data.</text>
</comment>